<sequence>MKFFQFATILVLLASLFSLSNGTRNLDEIEVNGGKACAVCTVVVGLVEQLAEVNNKTVTDMVSELCMFLPSEYTILCDILVHLWGPAIIEKLSRKESPDVVCYSLGICHVDPGLDYCHLFPEPEGGMENAVRLSRSGSTVLPFFHWSLVERLSSACELPGVSMVCRTIQSILGKMKPFIDLDGDQYSIIETFRGDAWRGRDCDDVNDMIYPGRKPMNSDIAADSNCNGIYGVNETSGLPYEDELCEGTNSQGLIYIGDSIGAHFHIPPEWLTARQLSMEILKNFSFVIGNELDWPQSSFPTGYQNVSMPIIEGQTDSIYWRMRQRNLCNHRDFQNICFNGAASGSMLSYLKSIARKPQIDKPAVVFYGMMGNDVCERWMKSLDDLTTPEEFRSNVIKTLDTLEGILPEGSHVLLIGLVNGSFIFDTMGERLHPIGRLRGDVRYKDGYEWFNCMRIGPCFGWMNKNATIRDATSQRAEELTNVLKDIAANKKYDSFSIHFLSNPLSTVIRQWEKDGFALWKLLEPVDSLHPVQEVLPLITQAMWSEIEANYPEILGDVNPNNGAIRKIFGDQGGH</sequence>
<dbReference type="SUPFAM" id="SSF47862">
    <property type="entry name" value="Saposin"/>
    <property type="match status" value="1"/>
</dbReference>
<reference evidence="4" key="1">
    <citation type="journal article" date="2020" name="bioRxiv">
        <title>Chromosome-level reference genome of the European wasp spider Argiope bruennichi: a resource for studies on range expansion and evolutionary adaptation.</title>
        <authorList>
            <person name="Sheffer M.M."/>
            <person name="Hoppe A."/>
            <person name="Krehenwinkel H."/>
            <person name="Uhl G."/>
            <person name="Kuss A.W."/>
            <person name="Jensen L."/>
            <person name="Jensen C."/>
            <person name="Gillespie R.G."/>
            <person name="Hoff K.J."/>
            <person name="Prost S."/>
        </authorList>
    </citation>
    <scope>NUCLEOTIDE SEQUENCE</scope>
</reference>
<organism evidence="4 5">
    <name type="scientific">Argiope bruennichi</name>
    <name type="common">Wasp spider</name>
    <name type="synonym">Aranea bruennichi</name>
    <dbReference type="NCBI Taxonomy" id="94029"/>
    <lineage>
        <taxon>Eukaryota</taxon>
        <taxon>Metazoa</taxon>
        <taxon>Ecdysozoa</taxon>
        <taxon>Arthropoda</taxon>
        <taxon>Chelicerata</taxon>
        <taxon>Arachnida</taxon>
        <taxon>Araneae</taxon>
        <taxon>Araneomorphae</taxon>
        <taxon>Entelegynae</taxon>
        <taxon>Araneoidea</taxon>
        <taxon>Araneidae</taxon>
        <taxon>Argiope</taxon>
    </lineage>
</organism>
<gene>
    <name evidence="4" type="ORF">HNY73_001620</name>
</gene>
<dbReference type="GO" id="GO:0005509">
    <property type="term" value="F:calcium ion binding"/>
    <property type="evidence" value="ECO:0007669"/>
    <property type="project" value="TreeGrafter"/>
</dbReference>
<dbReference type="Gene3D" id="3.40.50.1110">
    <property type="entry name" value="SGNH hydrolase"/>
    <property type="match status" value="1"/>
</dbReference>
<keyword evidence="1" id="KW-1015">Disulfide bond</keyword>
<evidence type="ECO:0000313" key="5">
    <source>
        <dbReference type="Proteomes" id="UP000807504"/>
    </source>
</evidence>
<reference evidence="4" key="2">
    <citation type="submission" date="2020-06" db="EMBL/GenBank/DDBJ databases">
        <authorList>
            <person name="Sheffer M."/>
        </authorList>
    </citation>
    <scope>NUCLEOTIDE SEQUENCE</scope>
</reference>
<dbReference type="InterPro" id="IPR048593">
    <property type="entry name" value="AOAH_Saposin_N"/>
</dbReference>
<dbReference type="Proteomes" id="UP000807504">
    <property type="component" value="Unassembled WGS sequence"/>
</dbReference>
<evidence type="ECO:0000256" key="2">
    <source>
        <dbReference type="SAM" id="SignalP"/>
    </source>
</evidence>
<keyword evidence="4" id="KW-0378">Hydrolase</keyword>
<evidence type="ECO:0000313" key="4">
    <source>
        <dbReference type="EMBL" id="KAF8793562.1"/>
    </source>
</evidence>
<name>A0A8T0FSF6_ARGBR</name>
<comment type="caution">
    <text evidence="4">The sequence shown here is derived from an EMBL/GenBank/DDBJ whole genome shotgun (WGS) entry which is preliminary data.</text>
</comment>
<dbReference type="Gene3D" id="1.10.225.10">
    <property type="entry name" value="Saposin-like"/>
    <property type="match status" value="1"/>
</dbReference>
<evidence type="ECO:0000259" key="3">
    <source>
        <dbReference type="PROSITE" id="PS50015"/>
    </source>
</evidence>
<dbReference type="SMART" id="SM00741">
    <property type="entry name" value="SapB"/>
    <property type="match status" value="1"/>
</dbReference>
<keyword evidence="2" id="KW-0732">Signal</keyword>
<dbReference type="SUPFAM" id="SSF52266">
    <property type="entry name" value="SGNH hydrolase"/>
    <property type="match status" value="1"/>
</dbReference>
<dbReference type="InterPro" id="IPR036514">
    <property type="entry name" value="SGNH_hydro_sf"/>
</dbReference>
<dbReference type="PANTHER" id="PTHR15010:SF0">
    <property type="entry name" value="ACYLOXYACYL HYDROLASE"/>
    <property type="match status" value="1"/>
</dbReference>
<dbReference type="InterPro" id="IPR011001">
    <property type="entry name" value="Saposin-like"/>
</dbReference>
<dbReference type="EMBL" id="JABXBU010000002">
    <property type="protein sequence ID" value="KAF8793562.1"/>
    <property type="molecule type" value="Genomic_DNA"/>
</dbReference>
<proteinExistence type="predicted"/>
<dbReference type="GO" id="GO:0050528">
    <property type="term" value="F:acyloxyacyl hydrolase activity"/>
    <property type="evidence" value="ECO:0007669"/>
    <property type="project" value="InterPro"/>
</dbReference>
<dbReference type="InterPro" id="IPR039676">
    <property type="entry name" value="AOAH"/>
</dbReference>
<dbReference type="Pfam" id="PF20825">
    <property type="entry name" value="Saposin"/>
    <property type="match status" value="1"/>
</dbReference>
<accession>A0A8T0FSF6</accession>
<evidence type="ECO:0000256" key="1">
    <source>
        <dbReference type="ARBA" id="ARBA00023157"/>
    </source>
</evidence>
<dbReference type="PROSITE" id="PS50015">
    <property type="entry name" value="SAP_B"/>
    <property type="match status" value="1"/>
</dbReference>
<keyword evidence="5" id="KW-1185">Reference proteome</keyword>
<protein>
    <submittedName>
        <fullName evidence="4">Acyloxyacyl hydrolase like protein</fullName>
    </submittedName>
</protein>
<feature type="domain" description="Saposin B-type" evidence="3">
    <location>
        <begin position="33"/>
        <end position="112"/>
    </location>
</feature>
<dbReference type="GO" id="GO:0009104">
    <property type="term" value="P:lipopolysaccharide catabolic process"/>
    <property type="evidence" value="ECO:0007669"/>
    <property type="project" value="TreeGrafter"/>
</dbReference>
<dbReference type="AlphaFoldDB" id="A0A8T0FSF6"/>
<feature type="chain" id="PRO_5035944979" evidence="2">
    <location>
        <begin position="23"/>
        <end position="574"/>
    </location>
</feature>
<feature type="signal peptide" evidence="2">
    <location>
        <begin position="1"/>
        <end position="22"/>
    </location>
</feature>
<dbReference type="InterPro" id="IPR008139">
    <property type="entry name" value="SaposinB_dom"/>
</dbReference>
<dbReference type="PANTHER" id="PTHR15010">
    <property type="entry name" value="ACYLOXYACYL HYDROLASE"/>
    <property type="match status" value="1"/>
</dbReference>